<name>A0A655JIP0_MYCTX</name>
<dbReference type="Gene3D" id="3.30.465.10">
    <property type="match status" value="1"/>
</dbReference>
<dbReference type="EC" id="1.-.-.-" evidence="2"/>
<accession>A0A655JIP0</accession>
<dbReference type="EMBL" id="CHKL01000564">
    <property type="protein sequence ID" value="COW99752.1"/>
    <property type="molecule type" value="Genomic_DNA"/>
</dbReference>
<sequence>MNFTADDAPMHVETLYSTTEFSRLVTLKNRLDPDNVFRNNHNIRPSA</sequence>
<reference evidence="2 3" key="1">
    <citation type="submission" date="2015-03" db="EMBL/GenBank/DDBJ databases">
        <authorList>
            <consortium name="Pathogen Informatics"/>
        </authorList>
    </citation>
    <scope>NUCLEOTIDE SEQUENCE [LARGE SCALE GENOMIC DNA]</scope>
    <source>
        <strain evidence="2 3">P00601463</strain>
    </source>
</reference>
<evidence type="ECO:0000313" key="3">
    <source>
        <dbReference type="Proteomes" id="UP000048600"/>
    </source>
</evidence>
<feature type="domain" description="Berberine/berberine-like" evidence="1">
    <location>
        <begin position="1"/>
        <end position="44"/>
    </location>
</feature>
<dbReference type="GO" id="GO:0016491">
    <property type="term" value="F:oxidoreductase activity"/>
    <property type="evidence" value="ECO:0007669"/>
    <property type="project" value="UniProtKB-KW"/>
</dbReference>
<evidence type="ECO:0000313" key="2">
    <source>
        <dbReference type="EMBL" id="COW99752.1"/>
    </source>
</evidence>
<organism evidence="2 3">
    <name type="scientific">Mycobacterium tuberculosis</name>
    <dbReference type="NCBI Taxonomy" id="1773"/>
    <lineage>
        <taxon>Bacteria</taxon>
        <taxon>Bacillati</taxon>
        <taxon>Actinomycetota</taxon>
        <taxon>Actinomycetes</taxon>
        <taxon>Mycobacteriales</taxon>
        <taxon>Mycobacteriaceae</taxon>
        <taxon>Mycobacterium</taxon>
        <taxon>Mycobacterium tuberculosis complex</taxon>
    </lineage>
</organism>
<proteinExistence type="predicted"/>
<dbReference type="Proteomes" id="UP000048600">
    <property type="component" value="Unassembled WGS sequence"/>
</dbReference>
<evidence type="ECO:0000259" key="1">
    <source>
        <dbReference type="Pfam" id="PF08031"/>
    </source>
</evidence>
<dbReference type="InterPro" id="IPR012951">
    <property type="entry name" value="BBE"/>
</dbReference>
<gene>
    <name evidence="2" type="ORF">ERS007741_03592</name>
</gene>
<dbReference type="GO" id="GO:0050660">
    <property type="term" value="F:flavin adenine dinucleotide binding"/>
    <property type="evidence" value="ECO:0007669"/>
    <property type="project" value="InterPro"/>
</dbReference>
<keyword evidence="2" id="KW-0560">Oxidoreductase</keyword>
<dbReference type="Pfam" id="PF08031">
    <property type="entry name" value="BBE"/>
    <property type="match status" value="1"/>
</dbReference>
<dbReference type="InterPro" id="IPR016169">
    <property type="entry name" value="FAD-bd_PCMH_sub2"/>
</dbReference>
<dbReference type="AlphaFoldDB" id="A0A655JIP0"/>
<protein>
    <submittedName>
        <fullName evidence="2">Oxidoreductase</fullName>
        <ecNumber evidence="2">1.-.-.-</ecNumber>
    </submittedName>
</protein>